<dbReference type="AlphaFoldDB" id="A0A2T6AFS5"/>
<dbReference type="GO" id="GO:0006788">
    <property type="term" value="P:heme oxidation"/>
    <property type="evidence" value="ECO:0007669"/>
    <property type="project" value="InterPro"/>
</dbReference>
<accession>A0A2T6AFS5</accession>
<keyword evidence="3" id="KW-1185">Reference proteome</keyword>
<feature type="coiled-coil region" evidence="1">
    <location>
        <begin position="5"/>
        <end position="41"/>
    </location>
</feature>
<dbReference type="SUPFAM" id="SSF48613">
    <property type="entry name" value="Heme oxygenase-like"/>
    <property type="match status" value="1"/>
</dbReference>
<dbReference type="InterPro" id="IPR016084">
    <property type="entry name" value="Haem_Oase-like_multi-hlx"/>
</dbReference>
<dbReference type="GO" id="GO:0004392">
    <property type="term" value="F:heme oxygenase (decyclizing) activity"/>
    <property type="evidence" value="ECO:0007669"/>
    <property type="project" value="InterPro"/>
</dbReference>
<organism evidence="2 3">
    <name type="scientific">Christiangramia gaetbulicola</name>
    <dbReference type="NCBI Taxonomy" id="703340"/>
    <lineage>
        <taxon>Bacteria</taxon>
        <taxon>Pseudomonadati</taxon>
        <taxon>Bacteroidota</taxon>
        <taxon>Flavobacteriia</taxon>
        <taxon>Flavobacteriales</taxon>
        <taxon>Flavobacteriaceae</taxon>
        <taxon>Christiangramia</taxon>
    </lineage>
</organism>
<dbReference type="RefSeq" id="WP_245889714.1">
    <property type="nucleotide sequence ID" value="NZ_QBKQ01000003.1"/>
</dbReference>
<comment type="caution">
    <text evidence="2">The sequence shown here is derived from an EMBL/GenBank/DDBJ whole genome shotgun (WGS) entry which is preliminary data.</text>
</comment>
<dbReference type="Gene3D" id="1.20.910.10">
    <property type="entry name" value="Heme oxygenase-like"/>
    <property type="match status" value="1"/>
</dbReference>
<dbReference type="Proteomes" id="UP000244174">
    <property type="component" value="Unassembled WGS sequence"/>
</dbReference>
<dbReference type="CDD" id="cd19166">
    <property type="entry name" value="HemeO-bac"/>
    <property type="match status" value="1"/>
</dbReference>
<dbReference type="EMBL" id="QBKQ01000003">
    <property type="protein sequence ID" value="PTX42661.1"/>
    <property type="molecule type" value="Genomic_DNA"/>
</dbReference>
<evidence type="ECO:0000313" key="2">
    <source>
        <dbReference type="EMBL" id="PTX42661.1"/>
    </source>
</evidence>
<gene>
    <name evidence="2" type="ORF">C8P64_3091</name>
</gene>
<reference evidence="2 3" key="1">
    <citation type="submission" date="2018-04" db="EMBL/GenBank/DDBJ databases">
        <title>Genomic Encyclopedia of Archaeal and Bacterial Type Strains, Phase II (KMG-II): from individual species to whole genera.</title>
        <authorList>
            <person name="Goeker M."/>
        </authorList>
    </citation>
    <scope>NUCLEOTIDE SEQUENCE [LARGE SCALE GENOMIC DNA]</scope>
    <source>
        <strain evidence="2 3">DSM 23082</strain>
    </source>
</reference>
<dbReference type="InterPro" id="IPR016053">
    <property type="entry name" value="Haem_Oase-like"/>
</dbReference>
<evidence type="ECO:0000313" key="3">
    <source>
        <dbReference type="Proteomes" id="UP000244174"/>
    </source>
</evidence>
<sequence length="185" mass="21018">MTKMLNRLREETAELHRELEKENLANKIMDQSIDLEEYKNLLFQNFLAYENAEAEITKFISGYSSDKSMRLKEDLRGIGVENFTCSLDFSCSSEAEAIGAAYVLEGSAMGGMLIGKELKKCSFFDEIPEQLFFNGKRDGIKGWNEYLKFLRSRDFSDAEIDSAASKAKETFLLFGEAFKLDLSSC</sequence>
<dbReference type="Pfam" id="PF01126">
    <property type="entry name" value="Heme_oxygenase"/>
    <property type="match status" value="2"/>
</dbReference>
<evidence type="ECO:0000256" key="1">
    <source>
        <dbReference type="SAM" id="Coils"/>
    </source>
</evidence>
<name>A0A2T6AFS5_9FLAO</name>
<protein>
    <submittedName>
        <fullName evidence="2">Heme oxygenase</fullName>
    </submittedName>
</protein>
<keyword evidence="1" id="KW-0175">Coiled coil</keyword>
<proteinExistence type="predicted"/>